<keyword evidence="2 3" id="KW-0040">ANK repeat</keyword>
<dbReference type="GO" id="GO:0005634">
    <property type="term" value="C:nucleus"/>
    <property type="evidence" value="ECO:0007669"/>
    <property type="project" value="TreeGrafter"/>
</dbReference>
<dbReference type="SMART" id="SM00248">
    <property type="entry name" value="ANK"/>
    <property type="match status" value="3"/>
</dbReference>
<evidence type="ECO:0000256" key="2">
    <source>
        <dbReference type="ARBA" id="ARBA00023043"/>
    </source>
</evidence>
<name>A0A6J8BNF2_MYTCO</name>
<gene>
    <name evidence="4" type="ORF">MCOR_21020</name>
</gene>
<dbReference type="PROSITE" id="PS50297">
    <property type="entry name" value="ANK_REP_REGION"/>
    <property type="match status" value="1"/>
</dbReference>
<dbReference type="EMBL" id="CACVKT020003720">
    <property type="protein sequence ID" value="CAC5385475.1"/>
    <property type="molecule type" value="Genomic_DNA"/>
</dbReference>
<dbReference type="Proteomes" id="UP000507470">
    <property type="component" value="Unassembled WGS sequence"/>
</dbReference>
<keyword evidence="1" id="KW-0677">Repeat</keyword>
<evidence type="ECO:0000256" key="3">
    <source>
        <dbReference type="PROSITE-ProRule" id="PRU00023"/>
    </source>
</evidence>
<dbReference type="Pfam" id="PF12796">
    <property type="entry name" value="Ank_2"/>
    <property type="match status" value="1"/>
</dbReference>
<sequence>MQLAKTYQEQLIRHIRKSDEVLQIYELLASSCLTLILFVENDFSKLVGLTLEKREESNMSREEEFERQEDFDVIDYKDSKLLNLQSSINDEEIILMLAFLCGSARVVELLLALEYDINYQHSMQKAPKNLACLRGKDEVVKLLLGIQFTGIKDDDGSQKVLETDCDIDIKDAKGLTALHMACRMDHKKVVNLLLNKCKCSLSDADDQDRIALFADKLRQTTREDFHYIWPPKIVHQTYLKFCFKQFHYRTVLVWVNMKHQSSVPVNIIIQNK</sequence>
<dbReference type="PANTHER" id="PTHR24124">
    <property type="entry name" value="ANKYRIN REPEAT FAMILY A"/>
    <property type="match status" value="1"/>
</dbReference>
<dbReference type="SUPFAM" id="SSF48403">
    <property type="entry name" value="Ankyrin repeat"/>
    <property type="match status" value="1"/>
</dbReference>
<feature type="repeat" description="ANK" evidence="3">
    <location>
        <begin position="173"/>
        <end position="196"/>
    </location>
</feature>
<reference evidence="4 5" key="1">
    <citation type="submission" date="2020-06" db="EMBL/GenBank/DDBJ databases">
        <authorList>
            <person name="Li R."/>
            <person name="Bekaert M."/>
        </authorList>
    </citation>
    <scope>NUCLEOTIDE SEQUENCE [LARGE SCALE GENOMIC DNA]</scope>
    <source>
        <strain evidence="5">wild</strain>
    </source>
</reference>
<organism evidence="4 5">
    <name type="scientific">Mytilus coruscus</name>
    <name type="common">Sea mussel</name>
    <dbReference type="NCBI Taxonomy" id="42192"/>
    <lineage>
        <taxon>Eukaryota</taxon>
        <taxon>Metazoa</taxon>
        <taxon>Spiralia</taxon>
        <taxon>Lophotrochozoa</taxon>
        <taxon>Mollusca</taxon>
        <taxon>Bivalvia</taxon>
        <taxon>Autobranchia</taxon>
        <taxon>Pteriomorphia</taxon>
        <taxon>Mytilida</taxon>
        <taxon>Mytiloidea</taxon>
        <taxon>Mytilidae</taxon>
        <taxon>Mytilinae</taxon>
        <taxon>Mytilus</taxon>
    </lineage>
</organism>
<keyword evidence="5" id="KW-1185">Reference proteome</keyword>
<dbReference type="InterPro" id="IPR036770">
    <property type="entry name" value="Ankyrin_rpt-contain_sf"/>
</dbReference>
<evidence type="ECO:0000256" key="1">
    <source>
        <dbReference type="ARBA" id="ARBA00022737"/>
    </source>
</evidence>
<dbReference type="Gene3D" id="1.25.40.20">
    <property type="entry name" value="Ankyrin repeat-containing domain"/>
    <property type="match status" value="2"/>
</dbReference>
<dbReference type="InterPro" id="IPR002110">
    <property type="entry name" value="Ankyrin_rpt"/>
</dbReference>
<dbReference type="PROSITE" id="PS50088">
    <property type="entry name" value="ANK_REPEAT"/>
    <property type="match status" value="1"/>
</dbReference>
<proteinExistence type="predicted"/>
<evidence type="ECO:0000313" key="4">
    <source>
        <dbReference type="EMBL" id="CAC5385475.1"/>
    </source>
</evidence>
<accession>A0A6J8BNF2</accession>
<dbReference type="GO" id="GO:0010468">
    <property type="term" value="P:regulation of gene expression"/>
    <property type="evidence" value="ECO:0007669"/>
    <property type="project" value="TreeGrafter"/>
</dbReference>
<protein>
    <submittedName>
        <fullName evidence="4">Uncharacterized protein</fullName>
    </submittedName>
</protein>
<evidence type="ECO:0000313" key="5">
    <source>
        <dbReference type="Proteomes" id="UP000507470"/>
    </source>
</evidence>
<dbReference type="AlphaFoldDB" id="A0A6J8BNF2"/>
<dbReference type="PANTHER" id="PTHR24124:SF14">
    <property type="entry name" value="CHROMOSOME UNDETERMINED SCAFFOLD_25, WHOLE GENOME SHOTGUN SEQUENCE"/>
    <property type="match status" value="1"/>
</dbReference>